<name>A0AA39TY64_9AGAR</name>
<evidence type="ECO:0000313" key="1">
    <source>
        <dbReference type="EMBL" id="KAK0473307.1"/>
    </source>
</evidence>
<keyword evidence="2" id="KW-1185">Reference proteome</keyword>
<evidence type="ECO:0000313" key="2">
    <source>
        <dbReference type="Proteomes" id="UP001175227"/>
    </source>
</evidence>
<sequence>MTPEDFTAGLDQLRPLLNPEKHGELHPKDIATALGASLPFLVHILRLSHNTPKHPIASFARDLIFSCQNIASELPASAQLDSFNQWGLHMSELTGRATLSETTSVPVRPGSHVIQTSINSESYTGGH</sequence>
<dbReference type="EMBL" id="JAUEPR010000034">
    <property type="protein sequence ID" value="KAK0473307.1"/>
    <property type="molecule type" value="Genomic_DNA"/>
</dbReference>
<reference evidence="1" key="1">
    <citation type="submission" date="2023-06" db="EMBL/GenBank/DDBJ databases">
        <authorList>
            <consortium name="Lawrence Berkeley National Laboratory"/>
            <person name="Ahrendt S."/>
            <person name="Sahu N."/>
            <person name="Indic B."/>
            <person name="Wong-Bajracharya J."/>
            <person name="Merenyi Z."/>
            <person name="Ke H.-M."/>
            <person name="Monk M."/>
            <person name="Kocsube S."/>
            <person name="Drula E."/>
            <person name="Lipzen A."/>
            <person name="Balint B."/>
            <person name="Henrissat B."/>
            <person name="Andreopoulos B."/>
            <person name="Martin F.M."/>
            <person name="Harder C.B."/>
            <person name="Rigling D."/>
            <person name="Ford K.L."/>
            <person name="Foster G.D."/>
            <person name="Pangilinan J."/>
            <person name="Papanicolaou A."/>
            <person name="Barry K."/>
            <person name="LaButti K."/>
            <person name="Viragh M."/>
            <person name="Koriabine M."/>
            <person name="Yan M."/>
            <person name="Riley R."/>
            <person name="Champramary S."/>
            <person name="Plett K.L."/>
            <person name="Tsai I.J."/>
            <person name="Slot J."/>
            <person name="Sipos G."/>
            <person name="Plett J."/>
            <person name="Nagy L.G."/>
            <person name="Grigoriev I.V."/>
        </authorList>
    </citation>
    <scope>NUCLEOTIDE SEQUENCE</scope>
    <source>
        <strain evidence="1">ICMP 16352</strain>
    </source>
</reference>
<comment type="caution">
    <text evidence="1">The sequence shown here is derived from an EMBL/GenBank/DDBJ whole genome shotgun (WGS) entry which is preliminary data.</text>
</comment>
<accession>A0AA39TY64</accession>
<gene>
    <name evidence="1" type="ORF">IW261DRAFT_1570087</name>
</gene>
<protein>
    <submittedName>
        <fullName evidence="1">Uncharacterized protein</fullName>
    </submittedName>
</protein>
<proteinExistence type="predicted"/>
<organism evidence="1 2">
    <name type="scientific">Armillaria novae-zelandiae</name>
    <dbReference type="NCBI Taxonomy" id="153914"/>
    <lineage>
        <taxon>Eukaryota</taxon>
        <taxon>Fungi</taxon>
        <taxon>Dikarya</taxon>
        <taxon>Basidiomycota</taxon>
        <taxon>Agaricomycotina</taxon>
        <taxon>Agaricomycetes</taxon>
        <taxon>Agaricomycetidae</taxon>
        <taxon>Agaricales</taxon>
        <taxon>Marasmiineae</taxon>
        <taxon>Physalacriaceae</taxon>
        <taxon>Armillaria</taxon>
    </lineage>
</organism>
<dbReference type="AlphaFoldDB" id="A0AA39TY64"/>
<dbReference type="Proteomes" id="UP001175227">
    <property type="component" value="Unassembled WGS sequence"/>
</dbReference>